<protein>
    <submittedName>
        <fullName evidence="2">Alpha/beta hydrolase</fullName>
    </submittedName>
</protein>
<dbReference type="OrthoDB" id="9780932at2"/>
<dbReference type="SUPFAM" id="SSF53474">
    <property type="entry name" value="alpha/beta-Hydrolases"/>
    <property type="match status" value="1"/>
</dbReference>
<dbReference type="Proteomes" id="UP000306912">
    <property type="component" value="Unassembled WGS sequence"/>
</dbReference>
<comment type="caution">
    <text evidence="2">The sequence shown here is derived from an EMBL/GenBank/DDBJ whole genome shotgun (WGS) entry which is preliminary data.</text>
</comment>
<keyword evidence="2" id="KW-0378">Hydrolase</keyword>
<name>A0A5R8QFN2_9FIRM</name>
<reference evidence="2 3" key="1">
    <citation type="submission" date="2019-05" db="EMBL/GenBank/DDBJ databases">
        <title>Culicoidintestinum kansasii gen. nov., sp. nov. from the gastrointestinal tract of the biting midge, Culicoides sonorensis.</title>
        <authorList>
            <person name="Neupane S."/>
            <person name="Ghosh A."/>
            <person name="Gunther S."/>
            <person name="Martin K."/>
            <person name="Zurek L."/>
        </authorList>
    </citation>
    <scope>NUCLEOTIDE SEQUENCE [LARGE SCALE GENOMIC DNA]</scope>
    <source>
        <strain evidence="2 3">CS-1</strain>
    </source>
</reference>
<dbReference type="InParanoid" id="A0A5R8QFN2"/>
<dbReference type="RefSeq" id="WP_138190494.1">
    <property type="nucleotide sequence ID" value="NZ_VBWP01000003.1"/>
</dbReference>
<feature type="domain" description="Alpha/beta hydrolase fold-5" evidence="1">
    <location>
        <begin position="64"/>
        <end position="230"/>
    </location>
</feature>
<dbReference type="Pfam" id="PF12695">
    <property type="entry name" value="Abhydrolase_5"/>
    <property type="match status" value="1"/>
</dbReference>
<evidence type="ECO:0000259" key="1">
    <source>
        <dbReference type="Pfam" id="PF12695"/>
    </source>
</evidence>
<dbReference type="InterPro" id="IPR029058">
    <property type="entry name" value="AB_hydrolase_fold"/>
</dbReference>
<evidence type="ECO:0000313" key="2">
    <source>
        <dbReference type="EMBL" id="TLG75273.1"/>
    </source>
</evidence>
<sequence length="254" mass="28568">MKRWLKILLVSFAIIVVALGGYSAYYFTYSYKPVEELQNNLVNYDYVEHEQWIEFPSKNEDAPGIIIYQGARVDSYSYAYLAEQLQAKGYHVFISRMPGNWAFFNIDLAGTIIEQNPAINRWYLGGHSLGGSMAASYAAAHPEQEKLAGLFFLASYPAQDFSERQLPMLFIFSEFDGLVTSEKQAQYLPNQSSSPENQVDMIAGGNHAQFGLYGVQDGDGAATIPATVQQDEIVSDLDTWIRQVEKDLYEGSFE</sequence>
<dbReference type="InterPro" id="IPR029059">
    <property type="entry name" value="AB_hydrolase_5"/>
</dbReference>
<evidence type="ECO:0000313" key="3">
    <source>
        <dbReference type="Proteomes" id="UP000306912"/>
    </source>
</evidence>
<dbReference type="AlphaFoldDB" id="A0A5R8QFN2"/>
<dbReference type="GO" id="GO:0016787">
    <property type="term" value="F:hydrolase activity"/>
    <property type="evidence" value="ECO:0007669"/>
    <property type="project" value="UniProtKB-KW"/>
</dbReference>
<gene>
    <name evidence="2" type="ORF">FEZ08_04295</name>
</gene>
<proteinExistence type="predicted"/>
<dbReference type="Gene3D" id="3.40.50.1820">
    <property type="entry name" value="alpha/beta hydrolase"/>
    <property type="match status" value="1"/>
</dbReference>
<organism evidence="2 3">
    <name type="scientific">Culicoidibacter larvae</name>
    <dbReference type="NCBI Taxonomy" id="2579976"/>
    <lineage>
        <taxon>Bacteria</taxon>
        <taxon>Bacillati</taxon>
        <taxon>Bacillota</taxon>
        <taxon>Culicoidibacteria</taxon>
        <taxon>Culicoidibacterales</taxon>
        <taxon>Culicoidibacteraceae</taxon>
        <taxon>Culicoidibacter</taxon>
    </lineage>
</organism>
<dbReference type="EMBL" id="VBWP01000003">
    <property type="protein sequence ID" value="TLG75273.1"/>
    <property type="molecule type" value="Genomic_DNA"/>
</dbReference>
<keyword evidence="3" id="KW-1185">Reference proteome</keyword>
<accession>A0A5R8QFN2</accession>